<dbReference type="SUPFAM" id="SSF56112">
    <property type="entry name" value="Protein kinase-like (PK-like)"/>
    <property type="match status" value="1"/>
</dbReference>
<dbReference type="GO" id="GO:0005524">
    <property type="term" value="F:ATP binding"/>
    <property type="evidence" value="ECO:0007669"/>
    <property type="project" value="UniProtKB-KW"/>
</dbReference>
<comment type="caution">
    <text evidence="8">The sequence shown here is derived from an EMBL/GenBank/DDBJ whole genome shotgun (WGS) entry which is preliminary data.</text>
</comment>
<dbReference type="EMBL" id="CANHGI010000001">
    <property type="protein sequence ID" value="CAI5439577.1"/>
    <property type="molecule type" value="Genomic_DNA"/>
</dbReference>
<dbReference type="InterPro" id="IPR051175">
    <property type="entry name" value="CLK_kinases"/>
</dbReference>
<keyword evidence="9" id="KW-1185">Reference proteome</keyword>
<dbReference type="Pfam" id="PF00069">
    <property type="entry name" value="Pkinase"/>
    <property type="match status" value="1"/>
</dbReference>
<dbReference type="GO" id="GO:0043484">
    <property type="term" value="P:regulation of RNA splicing"/>
    <property type="evidence" value="ECO:0007669"/>
    <property type="project" value="TreeGrafter"/>
</dbReference>
<dbReference type="InterPro" id="IPR008271">
    <property type="entry name" value="Ser/Thr_kinase_AS"/>
</dbReference>
<dbReference type="AlphaFoldDB" id="A0A9P1I760"/>
<dbReference type="OrthoDB" id="5810704at2759"/>
<dbReference type="InterPro" id="IPR000719">
    <property type="entry name" value="Prot_kinase_dom"/>
</dbReference>
<reference evidence="8" key="1">
    <citation type="submission" date="2022-11" db="EMBL/GenBank/DDBJ databases">
        <authorList>
            <person name="Kikuchi T."/>
        </authorList>
    </citation>
    <scope>NUCLEOTIDE SEQUENCE</scope>
    <source>
        <strain evidence="8">PS1010</strain>
    </source>
</reference>
<protein>
    <recommendedName>
        <fullName evidence="7">Protein kinase domain-containing protein</fullName>
    </recommendedName>
</protein>
<keyword evidence="1" id="KW-0723">Serine/threonine-protein kinase</keyword>
<evidence type="ECO:0000256" key="3">
    <source>
        <dbReference type="ARBA" id="ARBA00022741"/>
    </source>
</evidence>
<keyword evidence="4" id="KW-0418">Kinase</keyword>
<dbReference type="Proteomes" id="UP001152747">
    <property type="component" value="Unassembled WGS sequence"/>
</dbReference>
<feature type="domain" description="Protein kinase" evidence="7">
    <location>
        <begin position="17"/>
        <end position="361"/>
    </location>
</feature>
<dbReference type="PANTHER" id="PTHR45646:SF8">
    <property type="entry name" value="PROTEIN KINASE DOMAIN-CONTAINING PROTEIN"/>
    <property type="match status" value="1"/>
</dbReference>
<accession>A0A9P1I760</accession>
<dbReference type="PROSITE" id="PS50011">
    <property type="entry name" value="PROTEIN_KINASE_DOM"/>
    <property type="match status" value="1"/>
</dbReference>
<gene>
    <name evidence="8" type="ORF">CAMP_LOCUS2214</name>
</gene>
<dbReference type="GO" id="GO:0004674">
    <property type="term" value="F:protein serine/threonine kinase activity"/>
    <property type="evidence" value="ECO:0007669"/>
    <property type="project" value="UniProtKB-KW"/>
</dbReference>
<keyword evidence="5" id="KW-0067">ATP-binding</keyword>
<name>A0A9P1I760_9PELO</name>
<dbReference type="InterPro" id="IPR011009">
    <property type="entry name" value="Kinase-like_dom_sf"/>
</dbReference>
<organism evidence="8 9">
    <name type="scientific">Caenorhabditis angaria</name>
    <dbReference type="NCBI Taxonomy" id="860376"/>
    <lineage>
        <taxon>Eukaryota</taxon>
        <taxon>Metazoa</taxon>
        <taxon>Ecdysozoa</taxon>
        <taxon>Nematoda</taxon>
        <taxon>Chromadorea</taxon>
        <taxon>Rhabditida</taxon>
        <taxon>Rhabditina</taxon>
        <taxon>Rhabditomorpha</taxon>
        <taxon>Rhabditoidea</taxon>
        <taxon>Rhabditidae</taxon>
        <taxon>Peloderinae</taxon>
        <taxon>Caenorhabditis</taxon>
    </lineage>
</organism>
<evidence type="ECO:0000256" key="1">
    <source>
        <dbReference type="ARBA" id="ARBA00022527"/>
    </source>
</evidence>
<sequence length="372" mass="42831">MSDIIGKTVECKSGKHYTVLECLNEGVFGKIYKVIDRNYNESMAMKVFLNTHPSAMEKSWQLETDALKCVQSTADEMNIVKMTDYGSIRDENLPRKMSNRYIVMNLLGKSLYQTLNPKNEQQIETLAFENSDIVEIGYQIAVAMKHLQSLNILHLDLKPENVCFVKVNNQIKSKRLFDGRLLLSMENTQIKLIDIGCCRFIENNSKTKSSDVVNIEVQTQNYRAPEVFLGLGFSKKSDIWSFGCVLSELYTGELLFFGGANNEHSEEVQMDMMQSTLRRAVPYSMLQKAFDLGSQKVMDTKHGIRYRKENVARIVESPTIFCNIRPSDFQGCQLYDLILDCLEMDPEDRPNFAEILEYQFFNRKTDRLITLE</sequence>
<evidence type="ECO:0000256" key="2">
    <source>
        <dbReference type="ARBA" id="ARBA00022679"/>
    </source>
</evidence>
<dbReference type="Gene3D" id="1.10.510.10">
    <property type="entry name" value="Transferase(Phosphotransferase) domain 1"/>
    <property type="match status" value="1"/>
</dbReference>
<keyword evidence="2" id="KW-0808">Transferase</keyword>
<evidence type="ECO:0000256" key="6">
    <source>
        <dbReference type="ARBA" id="ARBA00037966"/>
    </source>
</evidence>
<keyword evidence="3" id="KW-0547">Nucleotide-binding</keyword>
<comment type="similarity">
    <text evidence="6">Belongs to the protein kinase superfamily. CMGC Ser/Thr protein kinase family. Lammer subfamily.</text>
</comment>
<dbReference type="SMART" id="SM00220">
    <property type="entry name" value="S_TKc"/>
    <property type="match status" value="1"/>
</dbReference>
<dbReference type="PROSITE" id="PS00108">
    <property type="entry name" value="PROTEIN_KINASE_ST"/>
    <property type="match status" value="1"/>
</dbReference>
<evidence type="ECO:0000256" key="5">
    <source>
        <dbReference type="ARBA" id="ARBA00022840"/>
    </source>
</evidence>
<evidence type="ECO:0000256" key="4">
    <source>
        <dbReference type="ARBA" id="ARBA00022777"/>
    </source>
</evidence>
<proteinExistence type="inferred from homology"/>
<dbReference type="PANTHER" id="PTHR45646">
    <property type="entry name" value="SERINE/THREONINE-PROTEIN KINASE DOA-RELATED"/>
    <property type="match status" value="1"/>
</dbReference>
<evidence type="ECO:0000313" key="9">
    <source>
        <dbReference type="Proteomes" id="UP001152747"/>
    </source>
</evidence>
<dbReference type="Gene3D" id="3.30.200.20">
    <property type="entry name" value="Phosphorylase Kinase, domain 1"/>
    <property type="match status" value="1"/>
</dbReference>
<evidence type="ECO:0000259" key="7">
    <source>
        <dbReference type="PROSITE" id="PS50011"/>
    </source>
</evidence>
<dbReference type="GO" id="GO:0005634">
    <property type="term" value="C:nucleus"/>
    <property type="evidence" value="ECO:0007669"/>
    <property type="project" value="TreeGrafter"/>
</dbReference>
<evidence type="ECO:0000313" key="8">
    <source>
        <dbReference type="EMBL" id="CAI5439577.1"/>
    </source>
</evidence>